<name>A0ABU8DLM3_ERWAP</name>
<proteinExistence type="predicted"/>
<dbReference type="RefSeq" id="WP_336204096.1">
    <property type="nucleotide sequence ID" value="NZ_JBANEI010000027.1"/>
</dbReference>
<evidence type="ECO:0000313" key="2">
    <source>
        <dbReference type="Proteomes" id="UP001306592"/>
    </source>
</evidence>
<reference evidence="1 2" key="1">
    <citation type="submission" date="2024-02" db="EMBL/GenBank/DDBJ databases">
        <title>First report Erwinia aphidicola in onion in Chile.</title>
        <authorList>
            <person name="Valenzuela M."/>
            <person name="Pena M."/>
            <person name="Dutta B."/>
        </authorList>
    </citation>
    <scope>NUCLEOTIDE SEQUENCE [LARGE SCALE GENOMIC DNA]</scope>
    <source>
        <strain evidence="1 2">QCJ3A</strain>
    </source>
</reference>
<keyword evidence="2" id="KW-1185">Reference proteome</keyword>
<organism evidence="1 2">
    <name type="scientific">Erwinia aphidicola</name>
    <dbReference type="NCBI Taxonomy" id="68334"/>
    <lineage>
        <taxon>Bacteria</taxon>
        <taxon>Pseudomonadati</taxon>
        <taxon>Pseudomonadota</taxon>
        <taxon>Gammaproteobacteria</taxon>
        <taxon>Enterobacterales</taxon>
        <taxon>Erwiniaceae</taxon>
        <taxon>Erwinia</taxon>
    </lineage>
</organism>
<evidence type="ECO:0000313" key="1">
    <source>
        <dbReference type="EMBL" id="MEI2684404.1"/>
    </source>
</evidence>
<comment type="caution">
    <text evidence="1">The sequence shown here is derived from an EMBL/GenBank/DDBJ whole genome shotgun (WGS) entry which is preliminary data.</text>
</comment>
<protein>
    <recommendedName>
        <fullName evidence="3">DnaB helicase-like protein</fullName>
    </recommendedName>
</protein>
<dbReference type="EMBL" id="JBANEI010000027">
    <property type="protein sequence ID" value="MEI2684404.1"/>
    <property type="molecule type" value="Genomic_DNA"/>
</dbReference>
<accession>A0ABU8DLM3</accession>
<evidence type="ECO:0008006" key="3">
    <source>
        <dbReference type="Google" id="ProtNLM"/>
    </source>
</evidence>
<sequence length="37" mass="3981">MATTGPYGAGKISVLLTWSKRRQEDLNIVTVSLADST</sequence>
<gene>
    <name evidence="1" type="ORF">V8N49_22490</name>
</gene>
<dbReference type="Proteomes" id="UP001306592">
    <property type="component" value="Unassembled WGS sequence"/>
</dbReference>